<accession>A0ABW3B0E7</accession>
<gene>
    <name evidence="2" type="ORF">ACFQZJ_02145</name>
</gene>
<sequence>MSGETYRRCPNCGKMSLNQDYCPACGSIVNITLKRELERKEKARQRIKELNDPKKKSAVTLFLENVKDHDNVFIKYIARFFYGIWIVVLAIGSFLALLFSYIAA</sequence>
<dbReference type="EMBL" id="JBHTHY010000003">
    <property type="protein sequence ID" value="MFD0796246.1"/>
    <property type="molecule type" value="Genomic_DNA"/>
</dbReference>
<keyword evidence="1" id="KW-0472">Membrane</keyword>
<evidence type="ECO:0000256" key="1">
    <source>
        <dbReference type="SAM" id="Phobius"/>
    </source>
</evidence>
<comment type="caution">
    <text evidence="2">The sequence shown here is derived from an EMBL/GenBank/DDBJ whole genome shotgun (WGS) entry which is preliminary data.</text>
</comment>
<keyword evidence="3" id="KW-1185">Reference proteome</keyword>
<keyword evidence="1" id="KW-0812">Transmembrane</keyword>
<keyword evidence="1" id="KW-1133">Transmembrane helix</keyword>
<evidence type="ECO:0000313" key="2">
    <source>
        <dbReference type="EMBL" id="MFD0796246.1"/>
    </source>
</evidence>
<organism evidence="2 3">
    <name type="scientific">Maribacter chungangensis</name>
    <dbReference type="NCBI Taxonomy" id="1069117"/>
    <lineage>
        <taxon>Bacteria</taxon>
        <taxon>Pseudomonadati</taxon>
        <taxon>Bacteroidota</taxon>
        <taxon>Flavobacteriia</taxon>
        <taxon>Flavobacteriales</taxon>
        <taxon>Flavobacteriaceae</taxon>
        <taxon>Maribacter</taxon>
    </lineage>
</organism>
<dbReference type="Proteomes" id="UP001597012">
    <property type="component" value="Unassembled WGS sequence"/>
</dbReference>
<feature type="transmembrane region" description="Helical" evidence="1">
    <location>
        <begin position="80"/>
        <end position="103"/>
    </location>
</feature>
<reference evidence="3" key="1">
    <citation type="journal article" date="2019" name="Int. J. Syst. Evol. Microbiol.">
        <title>The Global Catalogue of Microorganisms (GCM) 10K type strain sequencing project: providing services to taxonomists for standard genome sequencing and annotation.</title>
        <authorList>
            <consortium name="The Broad Institute Genomics Platform"/>
            <consortium name="The Broad Institute Genome Sequencing Center for Infectious Disease"/>
            <person name="Wu L."/>
            <person name="Ma J."/>
        </authorList>
    </citation>
    <scope>NUCLEOTIDE SEQUENCE [LARGE SCALE GENOMIC DNA]</scope>
    <source>
        <strain evidence="3">CCUG 61948</strain>
    </source>
</reference>
<evidence type="ECO:0008006" key="4">
    <source>
        <dbReference type="Google" id="ProtNLM"/>
    </source>
</evidence>
<proteinExistence type="predicted"/>
<protein>
    <recommendedName>
        <fullName evidence="4">Zinc ribbon domain-containing protein</fullName>
    </recommendedName>
</protein>
<evidence type="ECO:0000313" key="3">
    <source>
        <dbReference type="Proteomes" id="UP001597012"/>
    </source>
</evidence>
<dbReference type="RefSeq" id="WP_379931943.1">
    <property type="nucleotide sequence ID" value="NZ_JBHTHY010000003.1"/>
</dbReference>
<name>A0ABW3B0E7_9FLAO</name>